<dbReference type="InterPro" id="IPR002716">
    <property type="entry name" value="PIN_dom"/>
</dbReference>
<dbReference type="Pfam" id="PF00498">
    <property type="entry name" value="FHA"/>
    <property type="match status" value="1"/>
</dbReference>
<feature type="compositionally biased region" description="Polar residues" evidence="1">
    <location>
        <begin position="306"/>
        <end position="315"/>
    </location>
</feature>
<feature type="compositionally biased region" description="Basic and acidic residues" evidence="1">
    <location>
        <begin position="564"/>
        <end position="574"/>
    </location>
</feature>
<dbReference type="EMBL" id="JAUIZM010000001">
    <property type="protein sequence ID" value="KAK1403659.1"/>
    <property type="molecule type" value="Genomic_DNA"/>
</dbReference>
<dbReference type="Proteomes" id="UP001237642">
    <property type="component" value="Unassembled WGS sequence"/>
</dbReference>
<feature type="compositionally biased region" description="Low complexity" evidence="1">
    <location>
        <begin position="522"/>
        <end position="531"/>
    </location>
</feature>
<dbReference type="PROSITE" id="PS50006">
    <property type="entry name" value="FHA_DOMAIN"/>
    <property type="match status" value="1"/>
</dbReference>
<feature type="region of interest" description="Disordered" evidence="1">
    <location>
        <begin position="195"/>
        <end position="236"/>
    </location>
</feature>
<feature type="compositionally biased region" description="Basic and acidic residues" evidence="1">
    <location>
        <begin position="368"/>
        <end position="379"/>
    </location>
</feature>
<dbReference type="InterPro" id="IPR008984">
    <property type="entry name" value="SMAD_FHA_dom_sf"/>
</dbReference>
<feature type="region of interest" description="Disordered" evidence="1">
    <location>
        <begin position="248"/>
        <end position="576"/>
    </location>
</feature>
<dbReference type="PANTHER" id="PTHR22593:SF8">
    <property type="entry name" value="FHA DOMAIN-CONTAINING PROTEIN PS1"/>
    <property type="match status" value="1"/>
</dbReference>
<sequence length="1536" mass="172289">MGDHKEEEKKVPVFTVFKKNSILKNIFLDAPQTNEPINSTTYQEDDEQVISIGRHPDCSITLDHPSISRLHLRLHSKPSSLTLSLVDLSSVHGTWVSGKKVEPGVQVDLNEGDIVQLGGSSRRYMLHWVPMSRAYNSDVPFVPPMDVLMTVKEGEELSNQDENCCSSIERNQIQSQCASVGDLALSVSKKDMTVSPVAPTLPEFGDSSRDNEEAKKGNLSREKSKQNEISVISSGQPLKEELIEEIKNQHSDKDSENSLNASSSSNNQDKDLFREDHAGYSSGTPLKQGELIVEIKNQHSDKDWENSPNASSPGNDHNKDLFREDHEENEISGFSSGTPLKQGELIEEIKNQDSDKDWENSPNARSPGNDHNKDLFREEHEEDEISGLSSGTPLKQGRLIEEIKNQHSDEDWEDSPNASSPGNDPNKDLFREEHEKNEISGFSSGTPLKQGELIEEIKNQHSDKDWENSPNARSPSNDHNKDLFREEHEENEISGFSSGTPLKERESIEKIKNRHSDKDSENSPMESSPSNDHNKDLFTEEHEEDEISDFTSGTPLKESAVTKFENHQTDKVNDENPQALAGLFTVMSYDKSPSGDHNKNLLREEYEENEISAFPSGQLLSDSVVEIEYDGEYENSQDLSEVISGIADAKRTPTIDHYEHPLRGEFEEIEIPAFSSGQLLSETVEEITYLQYDGEYERSQPAFSSGQLLSESVEEITYLQYDGEYEKSQPLNGVLSGIANANSSPAIDHYREEFEEHAISAFSSGQLLNESVLEVECQQYDEVCDKSQALDGVLSGIADASSSSTIYRNEQPWKEEFEKDEISAFTSVEIGNQQYEYEKDEISQALDGVLSGIADANSSSSIISHNEHPLKEKFEKDEICAFTSLHILSESVVEIGNQKYDEDEKDEISAFTSVQILNESVMEIGNQQFDEDIVKSHAADGVPSSVANSHSLCQNYHNKNLLEFFNSSSSNEDVEIICASRMDNEQEKMSTSSCYSPCSSTILERKDQLCLYEQDRDIQDVSSSGVYAIQSLRNTPSKSEQESHWQEIMGHSLSDVGKSFEALDNENSLKGQKEITVITRETEDCFGQLDEKNKTGQTFAINVSEPKDKDVNTPLRSGKQSDPPTIRGKPTSIDIQTGKWFPTDTETKELYEEHVDYGSASKALISDVEVFAEEIFTPDKENFGPNTHKQMSTKKTDELEEIKLSDPLCLSSPTKNSICWNFVQNDELLFSSDKENHTPKVLQKSRLVQPASKNSARLNLEPATKNGISRIPFKSLLSNSSSKSFSSYSGKYVQPIEKNAVAGDNKRWIMVADTNSLLNKVSRKALQLLQGVKGTQLIIPRVVIRELDCMKRRGYLFTRTTEISSALQWIEDCMINTKWWIHVESLMEEGRHLTPSPSPSLSTSEGEIDFPFSTLFPAFPKFLEIVSPTPGDHILECALLNRRMKNDENLVILSDDVSLKIKAMAEGIMCEAAEEFRESLVNPFSDRFLWAKSSPRGLTWSCADDTVLREKYYRGPFMKPPSISGESFKGLKLILV</sequence>
<feature type="domain" description="FHA" evidence="2">
    <location>
        <begin position="50"/>
        <end position="101"/>
    </location>
</feature>
<evidence type="ECO:0000259" key="2">
    <source>
        <dbReference type="PROSITE" id="PS50006"/>
    </source>
</evidence>
<feature type="compositionally biased region" description="Low complexity" evidence="1">
    <location>
        <begin position="257"/>
        <end position="267"/>
    </location>
</feature>
<feature type="compositionally biased region" description="Basic and acidic residues" evidence="1">
    <location>
        <begin position="425"/>
        <end position="438"/>
    </location>
</feature>
<gene>
    <name evidence="3" type="ORF">POM88_003264</name>
</gene>
<feature type="compositionally biased region" description="Basic and acidic residues" evidence="1">
    <location>
        <begin position="398"/>
        <end position="409"/>
    </location>
</feature>
<dbReference type="Pfam" id="PF13638">
    <property type="entry name" value="PIN_4"/>
    <property type="match status" value="1"/>
</dbReference>
<protein>
    <recommendedName>
        <fullName evidence="2">FHA domain-containing protein</fullName>
    </recommendedName>
</protein>
<keyword evidence="4" id="KW-1185">Reference proteome</keyword>
<reference evidence="3" key="1">
    <citation type="submission" date="2023-02" db="EMBL/GenBank/DDBJ databases">
        <title>Genome of toxic invasive species Heracleum sosnowskyi carries increased number of genes despite the absence of recent whole-genome duplications.</title>
        <authorList>
            <person name="Schelkunov M."/>
            <person name="Shtratnikova V."/>
            <person name="Makarenko M."/>
            <person name="Klepikova A."/>
            <person name="Omelchenko D."/>
            <person name="Novikova G."/>
            <person name="Obukhova E."/>
            <person name="Bogdanov V."/>
            <person name="Penin A."/>
            <person name="Logacheva M."/>
        </authorList>
    </citation>
    <scope>NUCLEOTIDE SEQUENCE</scope>
    <source>
        <strain evidence="3">Hsosn_3</strain>
        <tissue evidence="3">Leaf</tissue>
    </source>
</reference>
<organism evidence="3 4">
    <name type="scientific">Heracleum sosnowskyi</name>
    <dbReference type="NCBI Taxonomy" id="360622"/>
    <lineage>
        <taxon>Eukaryota</taxon>
        <taxon>Viridiplantae</taxon>
        <taxon>Streptophyta</taxon>
        <taxon>Embryophyta</taxon>
        <taxon>Tracheophyta</taxon>
        <taxon>Spermatophyta</taxon>
        <taxon>Magnoliopsida</taxon>
        <taxon>eudicotyledons</taxon>
        <taxon>Gunneridae</taxon>
        <taxon>Pentapetalae</taxon>
        <taxon>asterids</taxon>
        <taxon>campanulids</taxon>
        <taxon>Apiales</taxon>
        <taxon>Apiaceae</taxon>
        <taxon>Apioideae</taxon>
        <taxon>apioid superclade</taxon>
        <taxon>Tordylieae</taxon>
        <taxon>Tordyliinae</taxon>
        <taxon>Heracleum</taxon>
    </lineage>
</organism>
<proteinExistence type="predicted"/>
<feature type="region of interest" description="Disordered" evidence="1">
    <location>
        <begin position="1107"/>
        <end position="1138"/>
    </location>
</feature>
<evidence type="ECO:0000313" key="3">
    <source>
        <dbReference type="EMBL" id="KAK1403659.1"/>
    </source>
</evidence>
<dbReference type="SUPFAM" id="SSF49879">
    <property type="entry name" value="SMAD/FHA domain"/>
    <property type="match status" value="1"/>
</dbReference>
<name>A0AAD8JG70_9APIA</name>
<feature type="compositionally biased region" description="Basic and acidic residues" evidence="1">
    <location>
        <begin position="455"/>
        <end position="467"/>
    </location>
</feature>
<evidence type="ECO:0000256" key="1">
    <source>
        <dbReference type="SAM" id="MobiDB-lite"/>
    </source>
</evidence>
<feature type="compositionally biased region" description="Basic and acidic residues" evidence="1">
    <location>
        <begin position="268"/>
        <end position="278"/>
    </location>
</feature>
<accession>A0AAD8JG70</accession>
<feature type="compositionally biased region" description="Polar residues" evidence="1">
    <location>
        <begin position="227"/>
        <end position="236"/>
    </location>
</feature>
<dbReference type="GO" id="GO:0031965">
    <property type="term" value="C:nuclear membrane"/>
    <property type="evidence" value="ECO:0007669"/>
    <property type="project" value="TreeGrafter"/>
</dbReference>
<evidence type="ECO:0000313" key="4">
    <source>
        <dbReference type="Proteomes" id="UP001237642"/>
    </source>
</evidence>
<dbReference type="InterPro" id="IPR000253">
    <property type="entry name" value="FHA_dom"/>
</dbReference>
<feature type="compositionally biased region" description="Basic and acidic residues" evidence="1">
    <location>
        <begin position="316"/>
        <end position="326"/>
    </location>
</feature>
<feature type="compositionally biased region" description="Basic and acidic residues" evidence="1">
    <location>
        <begin position="347"/>
        <end position="359"/>
    </location>
</feature>
<comment type="caution">
    <text evidence="3">The sequence shown here is derived from an EMBL/GenBank/DDBJ whole genome shotgun (WGS) entry which is preliminary data.</text>
</comment>
<dbReference type="Gene3D" id="2.60.200.20">
    <property type="match status" value="1"/>
</dbReference>
<feature type="compositionally biased region" description="Basic and acidic residues" evidence="1">
    <location>
        <begin position="296"/>
        <end position="305"/>
    </location>
</feature>
<feature type="compositionally biased region" description="Polar residues" evidence="1">
    <location>
        <begin position="1114"/>
        <end position="1123"/>
    </location>
</feature>
<feature type="compositionally biased region" description="Basic and acidic residues" evidence="1">
    <location>
        <begin position="502"/>
        <end position="521"/>
    </location>
</feature>
<feature type="compositionally biased region" description="Basic and acidic residues" evidence="1">
    <location>
        <begin position="476"/>
        <end position="488"/>
    </location>
</feature>
<reference evidence="3" key="2">
    <citation type="submission" date="2023-05" db="EMBL/GenBank/DDBJ databases">
        <authorList>
            <person name="Schelkunov M.I."/>
        </authorList>
    </citation>
    <scope>NUCLEOTIDE SEQUENCE</scope>
    <source>
        <strain evidence="3">Hsosn_3</strain>
        <tissue evidence="3">Leaf</tissue>
    </source>
</reference>
<feature type="compositionally biased region" description="Basic and acidic residues" evidence="1">
    <location>
        <begin position="206"/>
        <end position="226"/>
    </location>
</feature>
<dbReference type="SMART" id="SM00240">
    <property type="entry name" value="FHA"/>
    <property type="match status" value="1"/>
</dbReference>
<dbReference type="Gene3D" id="3.40.50.1010">
    <property type="entry name" value="5'-nuclease"/>
    <property type="match status" value="1"/>
</dbReference>
<dbReference type="PANTHER" id="PTHR22593">
    <property type="entry name" value="TRANSMEMBRANE PROTEIN 18"/>
    <property type="match status" value="1"/>
</dbReference>